<dbReference type="GO" id="GO:0000906">
    <property type="term" value="F:6,7-dimethyl-8-ribityllumazine synthase activity"/>
    <property type="evidence" value="ECO:0007669"/>
    <property type="project" value="UniProtKB-UniRule"/>
</dbReference>
<dbReference type="GO" id="GO:0009349">
    <property type="term" value="C:riboflavin synthase complex"/>
    <property type="evidence" value="ECO:0007669"/>
    <property type="project" value="InterPro"/>
</dbReference>
<feature type="binding site" evidence="7">
    <location>
        <begin position="59"/>
        <end position="61"/>
    </location>
    <ligand>
        <name>5-amino-6-(D-ribitylamino)uracil</name>
        <dbReference type="ChEBI" id="CHEBI:15934"/>
    </ligand>
</feature>
<dbReference type="SUPFAM" id="SSF52121">
    <property type="entry name" value="Lumazine synthase"/>
    <property type="match status" value="1"/>
</dbReference>
<feature type="binding site" evidence="7">
    <location>
        <begin position="83"/>
        <end position="85"/>
    </location>
    <ligand>
        <name>5-amino-6-(D-ribitylamino)uracil</name>
        <dbReference type="ChEBI" id="CHEBI:15934"/>
    </ligand>
</feature>
<comment type="subunit">
    <text evidence="7">Forms an icosahedral capsid composed of 60 subunits, arranged as a dodecamer of pentamers.</text>
</comment>
<dbReference type="PANTHER" id="PTHR21058">
    <property type="entry name" value="6,7-DIMETHYL-8-RIBITYLLUMAZINE SYNTHASE DMRL SYNTHASE LUMAZINE SYNTHASE"/>
    <property type="match status" value="1"/>
</dbReference>
<dbReference type="GO" id="GO:0005829">
    <property type="term" value="C:cytosol"/>
    <property type="evidence" value="ECO:0007669"/>
    <property type="project" value="TreeGrafter"/>
</dbReference>
<comment type="pathway">
    <text evidence="1 7">Cofactor biosynthesis; riboflavin biosynthesis; riboflavin from 2-hydroxy-3-oxobutyl phosphate and 5-amino-6-(D-ribitylamino)uracil: step 1/2.</text>
</comment>
<keyword evidence="4 7" id="KW-0686">Riboflavin biosynthesis</keyword>
<evidence type="ECO:0000256" key="3">
    <source>
        <dbReference type="ARBA" id="ARBA00012664"/>
    </source>
</evidence>
<evidence type="ECO:0000256" key="2">
    <source>
        <dbReference type="ARBA" id="ARBA00007424"/>
    </source>
</evidence>
<dbReference type="UniPathway" id="UPA00275">
    <property type="reaction ID" value="UER00404"/>
</dbReference>
<dbReference type="Gene3D" id="3.40.50.960">
    <property type="entry name" value="Lumazine/riboflavin synthase"/>
    <property type="match status" value="1"/>
</dbReference>
<name>A0A7R6SW18_9GAMM</name>
<reference evidence="8 9" key="1">
    <citation type="journal article" date="2008" name="Int. J. Syst. Evol. Microbiol.">
        <title>Neptunomonas japonica sp. nov., an Osedax japonicus symbiont-like bacterium isolated from sediment adjacent to sperm whale carcasses off Kagoshima, Japan.</title>
        <authorList>
            <person name="Miyazaki M."/>
            <person name="Nogi Y."/>
            <person name="Fujiwara Y."/>
            <person name="Kawato M."/>
            <person name="Kubokawa K."/>
            <person name="Horikoshi K."/>
        </authorList>
    </citation>
    <scope>NUCLEOTIDE SEQUENCE [LARGE SCALE GENOMIC DNA]</scope>
    <source>
        <strain evidence="8 9">JAMM 1380</strain>
    </source>
</reference>
<organism evidence="8 9">
    <name type="scientific">Neptunomonas japonica JAMM 1380</name>
    <dbReference type="NCBI Taxonomy" id="1441457"/>
    <lineage>
        <taxon>Bacteria</taxon>
        <taxon>Pseudomonadati</taxon>
        <taxon>Pseudomonadota</taxon>
        <taxon>Gammaproteobacteria</taxon>
        <taxon>Oceanospirillales</taxon>
        <taxon>Oceanospirillaceae</taxon>
        <taxon>Neptunomonas</taxon>
    </lineage>
</organism>
<evidence type="ECO:0000313" key="9">
    <source>
        <dbReference type="Proteomes" id="UP000595332"/>
    </source>
</evidence>
<dbReference type="RefSeq" id="WP_201349866.1">
    <property type="nucleotide sequence ID" value="NZ_AP014546.1"/>
</dbReference>
<comment type="caution">
    <text evidence="7">Lacks conserved residue(s) required for the propagation of feature annotation.</text>
</comment>
<keyword evidence="9" id="KW-1185">Reference proteome</keyword>
<comment type="function">
    <text evidence="7">Catalyzes the formation of 6,7-dimethyl-8-ribityllumazine by condensation of 5-amino-6-(D-ribitylamino)uracil with 3,4-dihydroxy-2-butanone 4-phosphate. This is the penultimate step in the biosynthesis of riboflavin.</text>
</comment>
<accession>A0A7R6SW18</accession>
<dbReference type="KEGG" id="njp:NEJAP_1300"/>
<comment type="similarity">
    <text evidence="2 7">Belongs to the DMRL synthase family.</text>
</comment>
<sequence>MNQSSTNTPMLDVKNQRIAFIHASWHTDIVLNSLEGFRAEMAECGYDIDKIDVVAVPGAYEIPLQAKLLAKSGQYAAIACSGLVVDGGIYRHEFVAQAVCSGLMQVQLETEVPVLTAVLTPHHFHDNEEHVTYFLRHFIKKGRELGSACDSAIRLTAASKALESTRI</sequence>
<evidence type="ECO:0000313" key="8">
    <source>
        <dbReference type="EMBL" id="BBB29252.1"/>
    </source>
</evidence>
<feature type="active site" description="Proton donor" evidence="7">
    <location>
        <position position="91"/>
    </location>
</feature>
<dbReference type="NCBIfam" id="NF009084">
    <property type="entry name" value="PRK12419.1"/>
    <property type="match status" value="1"/>
</dbReference>
<evidence type="ECO:0000256" key="4">
    <source>
        <dbReference type="ARBA" id="ARBA00022619"/>
    </source>
</evidence>
<evidence type="ECO:0000256" key="7">
    <source>
        <dbReference type="HAMAP-Rule" id="MF_00178"/>
    </source>
</evidence>
<feature type="binding site" evidence="7">
    <location>
        <position position="130"/>
    </location>
    <ligand>
        <name>(2S)-2-hydroxy-3-oxobutyl phosphate</name>
        <dbReference type="ChEBI" id="CHEBI:58830"/>
    </ligand>
</feature>
<evidence type="ECO:0000256" key="1">
    <source>
        <dbReference type="ARBA" id="ARBA00004917"/>
    </source>
</evidence>
<dbReference type="PANTHER" id="PTHR21058:SF0">
    <property type="entry name" value="6,7-DIMETHYL-8-RIBITYLLUMAZINE SYNTHASE"/>
    <property type="match status" value="1"/>
</dbReference>
<dbReference type="InterPro" id="IPR002180">
    <property type="entry name" value="LS/RS"/>
</dbReference>
<dbReference type="HAMAP" id="MF_00178">
    <property type="entry name" value="Lumazine_synth"/>
    <property type="match status" value="1"/>
</dbReference>
<evidence type="ECO:0000256" key="5">
    <source>
        <dbReference type="ARBA" id="ARBA00022679"/>
    </source>
</evidence>
<dbReference type="EMBL" id="AP014546">
    <property type="protein sequence ID" value="BBB29252.1"/>
    <property type="molecule type" value="Genomic_DNA"/>
</dbReference>
<dbReference type="AlphaFoldDB" id="A0A7R6SW18"/>
<dbReference type="InterPro" id="IPR034964">
    <property type="entry name" value="LS"/>
</dbReference>
<dbReference type="InterPro" id="IPR036467">
    <property type="entry name" value="LS/RS_sf"/>
</dbReference>
<evidence type="ECO:0000256" key="6">
    <source>
        <dbReference type="ARBA" id="ARBA00048785"/>
    </source>
</evidence>
<dbReference type="GO" id="GO:0009231">
    <property type="term" value="P:riboflavin biosynthetic process"/>
    <property type="evidence" value="ECO:0007669"/>
    <property type="project" value="UniProtKB-UniRule"/>
</dbReference>
<dbReference type="EC" id="2.5.1.78" evidence="3 7"/>
<protein>
    <recommendedName>
        <fullName evidence="3 7">6,7-dimethyl-8-ribityllumazine synthase</fullName>
        <shortName evidence="7">DMRL synthase</shortName>
        <shortName evidence="7">LS</shortName>
        <shortName evidence="7">Lumazine synthase</shortName>
        <ecNumber evidence="3 7">2.5.1.78</ecNumber>
    </recommendedName>
</protein>
<feature type="binding site" evidence="7">
    <location>
        <position position="25"/>
    </location>
    <ligand>
        <name>5-amino-6-(D-ribitylamino)uracil</name>
        <dbReference type="ChEBI" id="CHEBI:15934"/>
    </ligand>
</feature>
<keyword evidence="5 7" id="KW-0808">Transferase</keyword>
<dbReference type="Proteomes" id="UP000595332">
    <property type="component" value="Chromosome"/>
</dbReference>
<dbReference type="Pfam" id="PF00885">
    <property type="entry name" value="DMRL_synthase"/>
    <property type="match status" value="1"/>
</dbReference>
<proteinExistence type="inferred from homology"/>
<gene>
    <name evidence="7" type="primary">ribH</name>
    <name evidence="8" type="ORF">NEJAP_1300</name>
</gene>
<comment type="catalytic activity">
    <reaction evidence="6 7">
        <text>(2S)-2-hydroxy-3-oxobutyl phosphate + 5-amino-6-(D-ribitylamino)uracil = 6,7-dimethyl-8-(1-D-ribityl)lumazine + phosphate + 2 H2O + H(+)</text>
        <dbReference type="Rhea" id="RHEA:26152"/>
        <dbReference type="ChEBI" id="CHEBI:15377"/>
        <dbReference type="ChEBI" id="CHEBI:15378"/>
        <dbReference type="ChEBI" id="CHEBI:15934"/>
        <dbReference type="ChEBI" id="CHEBI:43474"/>
        <dbReference type="ChEBI" id="CHEBI:58201"/>
        <dbReference type="ChEBI" id="CHEBI:58830"/>
        <dbReference type="EC" id="2.5.1.78"/>
    </reaction>
</comment>